<sequence>MRTHRRCPLQASVPAKTTKVSDLAITEPTPLFIKSPVAICNIDSYFITAGNLTAVNFQLQVSVRNHISDFRRQSPPPATAPPQETQVTVSISLSPVRRRLHQSAAAAVSAIGAT</sequence>
<proteinExistence type="predicted"/>
<gene>
    <name evidence="1" type="ORF">LTRI10_LOCUS7537</name>
</gene>
<evidence type="ECO:0000313" key="2">
    <source>
        <dbReference type="Proteomes" id="UP001497516"/>
    </source>
</evidence>
<keyword evidence="2" id="KW-1185">Reference proteome</keyword>
<dbReference type="EMBL" id="OZ034814">
    <property type="protein sequence ID" value="CAL1360079.1"/>
    <property type="molecule type" value="Genomic_DNA"/>
</dbReference>
<dbReference type="AlphaFoldDB" id="A0AAV2CUW7"/>
<reference evidence="1 2" key="1">
    <citation type="submission" date="2024-04" db="EMBL/GenBank/DDBJ databases">
        <authorList>
            <person name="Fracassetti M."/>
        </authorList>
    </citation>
    <scope>NUCLEOTIDE SEQUENCE [LARGE SCALE GENOMIC DNA]</scope>
</reference>
<dbReference type="Proteomes" id="UP001497516">
    <property type="component" value="Chromosome 10"/>
</dbReference>
<evidence type="ECO:0000313" key="1">
    <source>
        <dbReference type="EMBL" id="CAL1360079.1"/>
    </source>
</evidence>
<protein>
    <submittedName>
        <fullName evidence="1">Uncharacterized protein</fullName>
    </submittedName>
</protein>
<organism evidence="1 2">
    <name type="scientific">Linum trigynum</name>
    <dbReference type="NCBI Taxonomy" id="586398"/>
    <lineage>
        <taxon>Eukaryota</taxon>
        <taxon>Viridiplantae</taxon>
        <taxon>Streptophyta</taxon>
        <taxon>Embryophyta</taxon>
        <taxon>Tracheophyta</taxon>
        <taxon>Spermatophyta</taxon>
        <taxon>Magnoliopsida</taxon>
        <taxon>eudicotyledons</taxon>
        <taxon>Gunneridae</taxon>
        <taxon>Pentapetalae</taxon>
        <taxon>rosids</taxon>
        <taxon>fabids</taxon>
        <taxon>Malpighiales</taxon>
        <taxon>Linaceae</taxon>
        <taxon>Linum</taxon>
    </lineage>
</organism>
<name>A0AAV2CUW7_9ROSI</name>
<accession>A0AAV2CUW7</accession>